<gene>
    <name evidence="2" type="ORF">G7Y89_g2730</name>
</gene>
<comment type="caution">
    <text evidence="2">The sequence shown here is derived from an EMBL/GenBank/DDBJ whole genome shotgun (WGS) entry which is preliminary data.</text>
</comment>
<evidence type="ECO:0000313" key="2">
    <source>
        <dbReference type="EMBL" id="KAF4635364.1"/>
    </source>
</evidence>
<evidence type="ECO:0000313" key="3">
    <source>
        <dbReference type="Proteomes" id="UP000566819"/>
    </source>
</evidence>
<sequence length="689" mass="77972">MLSIPLLEQQKEGDDGDAHMTNLYTASQALYNIYKWMKHVKEDERFEVRLHRAEKQTRGSILLHFDELLPLGRYTKSEVLHLNEIGDYVRDRLFPILQTVFTKVVTAEESTAEEVQWRGKEKESESPDPAASGQEVVGRRPFSASANPRFAGKSRWSRSVGGGADLAGSRRGLGLKFSANLGFAGKAVALGGPGLLKFHANPRNEPDPDKLQKQNEKRALKEREDADKNEKKARKEQAKKRRKMKACVRMAANKAKQQHMEEDKKREELLRVYSEKLKDAWSKGVEGTHFVRTGVPRGQHILKGSLARCVGPSAKYAIVNATQLSNKWAVMENPEILVLRDKKWFEARKIEAAILTSDRFVDSLPDNASVSIHDFGQAEEIVRNISVEEYKRRWKESNGEISTTAMNGLNFSFSSELDVTPEPLFKYSSLLREITDEIMKTAIDAAVGKETERSVHLQRDKDSRTVKIKSSIKGCLRFQINAQAGSVSGFHMDWMGPFTWVTVEGNKDEKDEEVVKLWAIVDLDGLDTEKKAEALADFARCGEGLIHSAMSATNCLCRGGTVLDRRFFVSHHLPIWEFIAEHRDAVTNEDPQDQTQEFLEAIKKDLKRNPEAYKITAEDLPQVQQRIDKIINYFRCPEQLYLCASEDTVGIMQSTNGDYERHPHLQTVGQHLSNHIFADLSTPPIDITP</sequence>
<organism evidence="2 3">
    <name type="scientific">Cudoniella acicularis</name>
    <dbReference type="NCBI Taxonomy" id="354080"/>
    <lineage>
        <taxon>Eukaryota</taxon>
        <taxon>Fungi</taxon>
        <taxon>Dikarya</taxon>
        <taxon>Ascomycota</taxon>
        <taxon>Pezizomycotina</taxon>
        <taxon>Leotiomycetes</taxon>
        <taxon>Helotiales</taxon>
        <taxon>Tricladiaceae</taxon>
        <taxon>Cudoniella</taxon>
    </lineage>
</organism>
<feature type="compositionally biased region" description="Basic and acidic residues" evidence="1">
    <location>
        <begin position="115"/>
        <end position="125"/>
    </location>
</feature>
<dbReference type="OrthoDB" id="4161428at2759"/>
<keyword evidence="3" id="KW-1185">Reference proteome</keyword>
<accession>A0A8H4RUV0</accession>
<protein>
    <submittedName>
        <fullName evidence="2">Uncharacterized protein</fullName>
    </submittedName>
</protein>
<reference evidence="2 3" key="1">
    <citation type="submission" date="2020-03" db="EMBL/GenBank/DDBJ databases">
        <title>Draft Genome Sequence of Cudoniella acicularis.</title>
        <authorList>
            <person name="Buettner E."/>
            <person name="Kellner H."/>
        </authorList>
    </citation>
    <scope>NUCLEOTIDE SEQUENCE [LARGE SCALE GENOMIC DNA]</scope>
    <source>
        <strain evidence="2 3">DSM 108380</strain>
    </source>
</reference>
<dbReference type="Proteomes" id="UP000566819">
    <property type="component" value="Unassembled WGS sequence"/>
</dbReference>
<proteinExistence type="predicted"/>
<feature type="region of interest" description="Disordered" evidence="1">
    <location>
        <begin position="112"/>
        <end position="163"/>
    </location>
</feature>
<feature type="compositionally biased region" description="Basic and acidic residues" evidence="1">
    <location>
        <begin position="202"/>
        <end position="236"/>
    </location>
</feature>
<evidence type="ECO:0000256" key="1">
    <source>
        <dbReference type="SAM" id="MobiDB-lite"/>
    </source>
</evidence>
<dbReference type="EMBL" id="JAAMPI010000123">
    <property type="protein sequence ID" value="KAF4635364.1"/>
    <property type="molecule type" value="Genomic_DNA"/>
</dbReference>
<dbReference type="AlphaFoldDB" id="A0A8H4RUV0"/>
<feature type="region of interest" description="Disordered" evidence="1">
    <location>
        <begin position="199"/>
        <end position="243"/>
    </location>
</feature>
<name>A0A8H4RUV0_9HELO</name>